<name>A0AAP2GJA1_9BACT</name>
<proteinExistence type="inferred from homology"/>
<feature type="chain" id="PRO_5043011915" description="exo-alpha-sialidase" evidence="4">
    <location>
        <begin position="26"/>
        <end position="396"/>
    </location>
</feature>
<dbReference type="GO" id="GO:0006689">
    <property type="term" value="P:ganglioside catabolic process"/>
    <property type="evidence" value="ECO:0007669"/>
    <property type="project" value="TreeGrafter"/>
</dbReference>
<evidence type="ECO:0000256" key="3">
    <source>
        <dbReference type="ARBA" id="ARBA00012733"/>
    </source>
</evidence>
<evidence type="ECO:0000256" key="4">
    <source>
        <dbReference type="SAM" id="SignalP"/>
    </source>
</evidence>
<dbReference type="InterPro" id="IPR026856">
    <property type="entry name" value="Sialidase_fam"/>
</dbReference>
<sequence length="396" mass="42790">MKRIAATLYRNLLLLPAVIFLLSCGGDDDPVNPKPDPDETEEPPSNTAFTHIYAVNSEGYSCFRIPAIIKTRAGTLLAFAEGRKTNCSDEDDIDLVVKRSSDDGKTWSKLSVVWSDGKNTCGNPAPVVDQATGKIHLLMTWNFGADDIGTINAGTSTDTRRVFYTGSEDDGVTWATPKEITSSVKLATWGWYATGPCHGIQLTKGAHAGRLVIPCDNIELKSAGGRGYSHVIYSDDAGVTWKLGGVTPQHSLNPNESTVAELSDGKLMLNMRVSGNNNLRLVSRSTDAGITWAPVATAYGLVDPVCQASLLSAIIDNKHTLFFSNAAATTRTNMTIKMSQDDGASWTKQYSVYTGLSGYSDIVMLSNTQVGILYEAGTSKYWDGIAYRIVNISDFM</sequence>
<dbReference type="InterPro" id="IPR011040">
    <property type="entry name" value="Sialidase"/>
</dbReference>
<evidence type="ECO:0000259" key="5">
    <source>
        <dbReference type="Pfam" id="PF13088"/>
    </source>
</evidence>
<keyword evidence="6" id="KW-0378">Hydrolase</keyword>
<dbReference type="EC" id="3.2.1.18" evidence="3"/>
<dbReference type="Pfam" id="PF13088">
    <property type="entry name" value="BNR_2"/>
    <property type="match status" value="1"/>
</dbReference>
<dbReference type="PANTHER" id="PTHR10628">
    <property type="entry name" value="SIALIDASE"/>
    <property type="match status" value="1"/>
</dbReference>
<reference evidence="6 7" key="1">
    <citation type="submission" date="2021-05" db="EMBL/GenBank/DDBJ databases">
        <title>A Polyphasic approach of four new species of the genus Ohtaekwangia: Ohtaekwangia histidinii sp. nov., Ohtaekwangia cretensis sp. nov., Ohtaekwangia indiensis sp. nov., Ohtaekwangia reichenbachii sp. nov. from diverse environment.</title>
        <authorList>
            <person name="Octaviana S."/>
        </authorList>
    </citation>
    <scope>NUCLEOTIDE SEQUENCE [LARGE SCALE GENOMIC DNA]</scope>
    <source>
        <strain evidence="6 7">PWU4</strain>
    </source>
</reference>
<dbReference type="PANTHER" id="PTHR10628:SF30">
    <property type="entry name" value="EXO-ALPHA-SIALIDASE"/>
    <property type="match status" value="1"/>
</dbReference>
<organism evidence="6 7">
    <name type="scientific">Chryseosolibacter histidini</name>
    <dbReference type="NCBI Taxonomy" id="2782349"/>
    <lineage>
        <taxon>Bacteria</taxon>
        <taxon>Pseudomonadati</taxon>
        <taxon>Bacteroidota</taxon>
        <taxon>Cytophagia</taxon>
        <taxon>Cytophagales</taxon>
        <taxon>Chryseotaleaceae</taxon>
        <taxon>Chryseosolibacter</taxon>
    </lineage>
</organism>
<dbReference type="AlphaFoldDB" id="A0AAP2GJA1"/>
<dbReference type="CDD" id="cd15482">
    <property type="entry name" value="Sialidase_non-viral"/>
    <property type="match status" value="1"/>
</dbReference>
<gene>
    <name evidence="6" type="ORF">KK083_14605</name>
</gene>
<dbReference type="SUPFAM" id="SSF50939">
    <property type="entry name" value="Sialidases"/>
    <property type="match status" value="1"/>
</dbReference>
<comment type="caution">
    <text evidence="6">The sequence shown here is derived from an EMBL/GenBank/DDBJ whole genome shotgun (WGS) entry which is preliminary data.</text>
</comment>
<protein>
    <recommendedName>
        <fullName evidence="3">exo-alpha-sialidase</fullName>
        <ecNumber evidence="3">3.2.1.18</ecNumber>
    </recommendedName>
</protein>
<dbReference type="Gene3D" id="2.120.10.10">
    <property type="match status" value="1"/>
</dbReference>
<dbReference type="GO" id="GO:0016020">
    <property type="term" value="C:membrane"/>
    <property type="evidence" value="ECO:0007669"/>
    <property type="project" value="TreeGrafter"/>
</dbReference>
<comment type="similarity">
    <text evidence="2">Belongs to the glycosyl hydrolase 33 family.</text>
</comment>
<dbReference type="InterPro" id="IPR036278">
    <property type="entry name" value="Sialidase_sf"/>
</dbReference>
<evidence type="ECO:0000256" key="2">
    <source>
        <dbReference type="ARBA" id="ARBA00009348"/>
    </source>
</evidence>
<feature type="signal peptide" evidence="4">
    <location>
        <begin position="1"/>
        <end position="25"/>
    </location>
</feature>
<evidence type="ECO:0000256" key="1">
    <source>
        <dbReference type="ARBA" id="ARBA00000427"/>
    </source>
</evidence>
<dbReference type="GO" id="GO:0004308">
    <property type="term" value="F:exo-alpha-sialidase activity"/>
    <property type="evidence" value="ECO:0007669"/>
    <property type="project" value="UniProtKB-EC"/>
</dbReference>
<accession>A0AAP2GJA1</accession>
<dbReference type="GO" id="GO:0005737">
    <property type="term" value="C:cytoplasm"/>
    <property type="evidence" value="ECO:0007669"/>
    <property type="project" value="TreeGrafter"/>
</dbReference>
<dbReference type="RefSeq" id="WP_254163993.1">
    <property type="nucleotide sequence ID" value="NZ_JAHESF010000013.1"/>
</dbReference>
<dbReference type="GO" id="GO:0009313">
    <property type="term" value="P:oligosaccharide catabolic process"/>
    <property type="evidence" value="ECO:0007669"/>
    <property type="project" value="TreeGrafter"/>
</dbReference>
<evidence type="ECO:0000313" key="6">
    <source>
        <dbReference type="EMBL" id="MBT1698121.1"/>
    </source>
</evidence>
<dbReference type="EMBL" id="JAHESF010000013">
    <property type="protein sequence ID" value="MBT1698121.1"/>
    <property type="molecule type" value="Genomic_DNA"/>
</dbReference>
<dbReference type="PROSITE" id="PS51257">
    <property type="entry name" value="PROKAR_LIPOPROTEIN"/>
    <property type="match status" value="1"/>
</dbReference>
<evidence type="ECO:0000313" key="7">
    <source>
        <dbReference type="Proteomes" id="UP001319200"/>
    </source>
</evidence>
<comment type="catalytic activity">
    <reaction evidence="1">
        <text>Hydrolysis of alpha-(2-&gt;3)-, alpha-(2-&gt;6)-, alpha-(2-&gt;8)- glycosidic linkages of terminal sialic acid residues in oligosaccharides, glycoproteins, glycolipids, colominic acid and synthetic substrates.</text>
        <dbReference type="EC" id="3.2.1.18"/>
    </reaction>
</comment>
<feature type="domain" description="Sialidase" evidence="5">
    <location>
        <begin position="74"/>
        <end position="372"/>
    </location>
</feature>
<keyword evidence="4" id="KW-0732">Signal</keyword>
<keyword evidence="7" id="KW-1185">Reference proteome</keyword>
<dbReference type="Proteomes" id="UP001319200">
    <property type="component" value="Unassembled WGS sequence"/>
</dbReference>